<evidence type="ECO:0000256" key="8">
    <source>
        <dbReference type="RuleBase" id="RU364001"/>
    </source>
</evidence>
<evidence type="ECO:0000313" key="10">
    <source>
        <dbReference type="EMBL" id="GLI60189.1"/>
    </source>
</evidence>
<evidence type="ECO:0000313" key="11">
    <source>
        <dbReference type="Proteomes" id="UP001165090"/>
    </source>
</evidence>
<dbReference type="Pfam" id="PF00111">
    <property type="entry name" value="Fer2"/>
    <property type="match status" value="1"/>
</dbReference>
<evidence type="ECO:0000259" key="9">
    <source>
        <dbReference type="PROSITE" id="PS51085"/>
    </source>
</evidence>
<comment type="cofactor">
    <cofactor evidence="8">
        <name>[2Fe-2S] cluster</name>
        <dbReference type="ChEBI" id="CHEBI:190135"/>
    </cofactor>
    <text evidence="8">Binds 1 [2Fe-2S] cluster.</text>
</comment>
<comment type="similarity">
    <text evidence="1 8">Belongs to the 2Fe2S plant-type ferredoxin family.</text>
</comment>
<evidence type="ECO:0000256" key="3">
    <source>
        <dbReference type="ARBA" id="ARBA00022714"/>
    </source>
</evidence>
<keyword evidence="6 8" id="KW-0408">Iron</keyword>
<keyword evidence="11" id="KW-1185">Reference proteome</keyword>
<proteinExistence type="inferred from homology"/>
<protein>
    <recommendedName>
        <fullName evidence="8">Ferredoxin</fullName>
    </recommendedName>
</protein>
<name>A0ABQ5RS93_9CHLO</name>
<dbReference type="Proteomes" id="UP001165090">
    <property type="component" value="Unassembled WGS sequence"/>
</dbReference>
<keyword evidence="8" id="KW-0150">Chloroplast</keyword>
<dbReference type="Gene3D" id="3.10.20.30">
    <property type="match status" value="1"/>
</dbReference>
<dbReference type="PROSITE" id="PS51085">
    <property type="entry name" value="2FE2S_FER_2"/>
    <property type="match status" value="1"/>
</dbReference>
<accession>A0ABQ5RS93</accession>
<gene>
    <name evidence="10" type="ORF">VaNZ11_002255</name>
</gene>
<comment type="caution">
    <text evidence="10">The sequence shown here is derived from an EMBL/GenBank/DDBJ whole genome shotgun (WGS) entry which is preliminary data.</text>
</comment>
<comment type="function">
    <text evidence="8">Ferredoxins are iron-sulfur proteins that transfer electrons in a wide variety of metabolic reactions.</text>
</comment>
<keyword evidence="4 8" id="KW-0479">Metal-binding</keyword>
<keyword evidence="5 8" id="KW-0249">Electron transport</keyword>
<dbReference type="PANTHER" id="PTHR43112">
    <property type="entry name" value="FERREDOXIN"/>
    <property type="match status" value="1"/>
</dbReference>
<evidence type="ECO:0000256" key="6">
    <source>
        <dbReference type="ARBA" id="ARBA00023004"/>
    </source>
</evidence>
<evidence type="ECO:0000256" key="2">
    <source>
        <dbReference type="ARBA" id="ARBA00022448"/>
    </source>
</evidence>
<dbReference type="InterPro" id="IPR010241">
    <property type="entry name" value="Fd_pln"/>
</dbReference>
<dbReference type="PANTHER" id="PTHR43112:SF9">
    <property type="entry name" value="FERREDOXIN C 1, CHLOROPLASTIC"/>
    <property type="match status" value="1"/>
</dbReference>
<dbReference type="CDD" id="cd00207">
    <property type="entry name" value="fer2"/>
    <property type="match status" value="1"/>
</dbReference>
<keyword evidence="3 8" id="KW-0001">2Fe-2S</keyword>
<keyword evidence="2 8" id="KW-0813">Transport</keyword>
<feature type="domain" description="2Fe-2S ferredoxin-type" evidence="9">
    <location>
        <begin position="101"/>
        <end position="190"/>
    </location>
</feature>
<dbReference type="NCBIfam" id="TIGR02008">
    <property type="entry name" value="fdx_plant"/>
    <property type="match status" value="1"/>
</dbReference>
<organism evidence="10 11">
    <name type="scientific">Volvox africanus</name>
    <dbReference type="NCBI Taxonomy" id="51714"/>
    <lineage>
        <taxon>Eukaryota</taxon>
        <taxon>Viridiplantae</taxon>
        <taxon>Chlorophyta</taxon>
        <taxon>core chlorophytes</taxon>
        <taxon>Chlorophyceae</taxon>
        <taxon>CS clade</taxon>
        <taxon>Chlamydomonadales</taxon>
        <taxon>Volvocaceae</taxon>
        <taxon>Volvox</taxon>
    </lineage>
</organism>
<evidence type="ECO:0000256" key="1">
    <source>
        <dbReference type="ARBA" id="ARBA00007874"/>
    </source>
</evidence>
<evidence type="ECO:0000256" key="7">
    <source>
        <dbReference type="ARBA" id="ARBA00023014"/>
    </source>
</evidence>
<dbReference type="InterPro" id="IPR001041">
    <property type="entry name" value="2Fe-2S_ferredoxin-type"/>
</dbReference>
<reference evidence="10 11" key="1">
    <citation type="journal article" date="2023" name="IScience">
        <title>Expanded male sex-determining region conserved during the evolution of homothallism in the green alga Volvox.</title>
        <authorList>
            <person name="Yamamoto K."/>
            <person name="Matsuzaki R."/>
            <person name="Mahakham W."/>
            <person name="Heman W."/>
            <person name="Sekimoto H."/>
            <person name="Kawachi M."/>
            <person name="Minakuchi Y."/>
            <person name="Toyoda A."/>
            <person name="Nozaki H."/>
        </authorList>
    </citation>
    <scope>NUCLEOTIDE SEQUENCE [LARGE SCALE GENOMIC DNA]</scope>
    <source>
        <strain evidence="10 11">NIES-4468</strain>
    </source>
</reference>
<keyword evidence="8" id="KW-0934">Plastid</keyword>
<dbReference type="InterPro" id="IPR036010">
    <property type="entry name" value="2Fe-2S_ferredoxin-like_sf"/>
</dbReference>
<evidence type="ECO:0000256" key="4">
    <source>
        <dbReference type="ARBA" id="ARBA00022723"/>
    </source>
</evidence>
<dbReference type="SUPFAM" id="SSF54292">
    <property type="entry name" value="2Fe-2S ferredoxin-like"/>
    <property type="match status" value="1"/>
</dbReference>
<comment type="subcellular location">
    <subcellularLocation>
        <location evidence="8">Plastid</location>
        <location evidence="8">Chloroplast</location>
    </subcellularLocation>
</comment>
<sequence>MPPSAAVRMQDGVQNAFLAYRSFLFCVRVSSPSQNKPSLCWLSQIFLVVTTFLSFFTTGKKMCSRAITSSCNIRMSRSAAFGSQHPLRSTRILPRAARTTYKIEIEHDGKKIELAVPEGESILSVALDKGIDLPHDCKLGVCMTCPAKLVSGKVDQSGSMLSDDVAEKGYTLLCVATPKSDCKILTISEDELLDLQLVAGA</sequence>
<evidence type="ECO:0000256" key="5">
    <source>
        <dbReference type="ARBA" id="ARBA00022982"/>
    </source>
</evidence>
<dbReference type="InterPro" id="IPR012675">
    <property type="entry name" value="Beta-grasp_dom_sf"/>
</dbReference>
<dbReference type="EMBL" id="BSDZ01000005">
    <property type="protein sequence ID" value="GLI60189.1"/>
    <property type="molecule type" value="Genomic_DNA"/>
</dbReference>
<keyword evidence="7 8" id="KW-0411">Iron-sulfur</keyword>